<dbReference type="Proteomes" id="UP001314170">
    <property type="component" value="Unassembled WGS sequence"/>
</dbReference>
<dbReference type="AlphaFoldDB" id="A0AAV1SQR9"/>
<accession>A0AAV1SQR9</accession>
<keyword evidence="2" id="KW-1185">Reference proteome</keyword>
<evidence type="ECO:0000313" key="2">
    <source>
        <dbReference type="Proteomes" id="UP001314170"/>
    </source>
</evidence>
<dbReference type="EMBL" id="CAWUPB010001195">
    <property type="protein sequence ID" value="CAK7355086.1"/>
    <property type="molecule type" value="Genomic_DNA"/>
</dbReference>
<reference evidence="1 2" key="1">
    <citation type="submission" date="2024-01" db="EMBL/GenBank/DDBJ databases">
        <authorList>
            <person name="Waweru B."/>
        </authorList>
    </citation>
    <scope>NUCLEOTIDE SEQUENCE [LARGE SCALE GENOMIC DNA]</scope>
</reference>
<evidence type="ECO:0000313" key="1">
    <source>
        <dbReference type="EMBL" id="CAK7355086.1"/>
    </source>
</evidence>
<comment type="caution">
    <text evidence="1">The sequence shown here is derived from an EMBL/GenBank/DDBJ whole genome shotgun (WGS) entry which is preliminary data.</text>
</comment>
<organism evidence="1 2">
    <name type="scientific">Dovyalis caffra</name>
    <dbReference type="NCBI Taxonomy" id="77055"/>
    <lineage>
        <taxon>Eukaryota</taxon>
        <taxon>Viridiplantae</taxon>
        <taxon>Streptophyta</taxon>
        <taxon>Embryophyta</taxon>
        <taxon>Tracheophyta</taxon>
        <taxon>Spermatophyta</taxon>
        <taxon>Magnoliopsida</taxon>
        <taxon>eudicotyledons</taxon>
        <taxon>Gunneridae</taxon>
        <taxon>Pentapetalae</taxon>
        <taxon>rosids</taxon>
        <taxon>fabids</taxon>
        <taxon>Malpighiales</taxon>
        <taxon>Salicaceae</taxon>
        <taxon>Flacourtieae</taxon>
        <taxon>Dovyalis</taxon>
    </lineage>
</organism>
<protein>
    <submittedName>
        <fullName evidence="1">Uncharacterized protein</fullName>
    </submittedName>
</protein>
<gene>
    <name evidence="1" type="ORF">DCAF_LOCUS25489</name>
</gene>
<proteinExistence type="predicted"/>
<name>A0AAV1SQR9_9ROSI</name>
<sequence>MEEGRMLGFEAKGRVWARPVQRGKGRGYDETDEGLRGRRPRSWCPCKVVTREKGVGVVMAISEGERVVVELWARGVSFGMRERTRVLVSMAAGSVLWVMINSPWYKEM</sequence>